<protein>
    <submittedName>
        <fullName evidence="1">Uncharacterized protein</fullName>
    </submittedName>
</protein>
<comment type="caution">
    <text evidence="1">The sequence shown here is derived from an EMBL/GenBank/DDBJ whole genome shotgun (WGS) entry which is preliminary data.</text>
</comment>
<sequence>MVGGEPGGYVPVFCNGRNGACSAAASFSKGLLIFLLHRAISILWHFTDQLRISLPH</sequence>
<evidence type="ECO:0000313" key="1">
    <source>
        <dbReference type="EMBL" id="TQE13320.1"/>
    </source>
</evidence>
<dbReference type="AlphaFoldDB" id="A0A540NRY0"/>
<accession>A0A540NRY0</accession>
<dbReference type="EMBL" id="VIEB01000012">
    <property type="protein sequence ID" value="TQE13320.1"/>
    <property type="molecule type" value="Genomic_DNA"/>
</dbReference>
<name>A0A540NRY0_MALBA</name>
<proteinExistence type="predicted"/>
<evidence type="ECO:0000313" key="2">
    <source>
        <dbReference type="Proteomes" id="UP000315295"/>
    </source>
</evidence>
<reference evidence="1 2" key="1">
    <citation type="journal article" date="2019" name="G3 (Bethesda)">
        <title>Sequencing of a Wild Apple (Malus baccata) Genome Unravels the Differences Between Cultivated and Wild Apple Species Regarding Disease Resistance and Cold Tolerance.</title>
        <authorList>
            <person name="Chen X."/>
        </authorList>
    </citation>
    <scope>NUCLEOTIDE SEQUENCE [LARGE SCALE GENOMIC DNA]</scope>
    <source>
        <strain evidence="2">cv. Shandingzi</strain>
        <tissue evidence="1">Leaves</tissue>
    </source>
</reference>
<organism evidence="1 2">
    <name type="scientific">Malus baccata</name>
    <name type="common">Siberian crab apple</name>
    <name type="synonym">Pyrus baccata</name>
    <dbReference type="NCBI Taxonomy" id="106549"/>
    <lineage>
        <taxon>Eukaryota</taxon>
        <taxon>Viridiplantae</taxon>
        <taxon>Streptophyta</taxon>
        <taxon>Embryophyta</taxon>
        <taxon>Tracheophyta</taxon>
        <taxon>Spermatophyta</taxon>
        <taxon>Magnoliopsida</taxon>
        <taxon>eudicotyledons</taxon>
        <taxon>Gunneridae</taxon>
        <taxon>Pentapetalae</taxon>
        <taxon>rosids</taxon>
        <taxon>fabids</taxon>
        <taxon>Rosales</taxon>
        <taxon>Rosaceae</taxon>
        <taxon>Amygdaloideae</taxon>
        <taxon>Maleae</taxon>
        <taxon>Malus</taxon>
    </lineage>
</organism>
<keyword evidence="2" id="KW-1185">Reference proteome</keyword>
<gene>
    <name evidence="1" type="ORF">C1H46_001127</name>
</gene>
<dbReference type="Proteomes" id="UP000315295">
    <property type="component" value="Unassembled WGS sequence"/>
</dbReference>